<dbReference type="Proteomes" id="UP000009080">
    <property type="component" value="Chromosome"/>
</dbReference>
<dbReference type="STRING" id="377629.TERTU_0630"/>
<name>C5BNQ7_TERTT</name>
<dbReference type="PROSITE" id="PS51257">
    <property type="entry name" value="PROKAR_LIPOPROTEIN"/>
    <property type="match status" value="1"/>
</dbReference>
<accession>C5BNQ7</accession>
<keyword evidence="2" id="KW-1185">Reference proteome</keyword>
<evidence type="ECO:0000313" key="1">
    <source>
        <dbReference type="EMBL" id="ACR12743.1"/>
    </source>
</evidence>
<dbReference type="eggNOG" id="ENOG5032YFI">
    <property type="taxonomic scope" value="Bacteria"/>
</dbReference>
<dbReference type="OrthoDB" id="5740696at2"/>
<dbReference type="AlphaFoldDB" id="C5BNQ7"/>
<dbReference type="RefSeq" id="WP_015818855.1">
    <property type="nucleotide sequence ID" value="NC_012997.1"/>
</dbReference>
<dbReference type="Pfam" id="PF19671">
    <property type="entry name" value="DUF6174"/>
    <property type="match status" value="1"/>
</dbReference>
<reference evidence="1 2" key="1">
    <citation type="journal article" date="2009" name="PLoS ONE">
        <title>The complete genome of Teredinibacter turnerae T7901: an intracellular endosymbiont of marine wood-boring bivalves (shipworms).</title>
        <authorList>
            <person name="Yang J.C."/>
            <person name="Madupu R."/>
            <person name="Durkin A.S."/>
            <person name="Ekborg N.A."/>
            <person name="Pedamallu C.S."/>
            <person name="Hostetler J.B."/>
            <person name="Radune D."/>
            <person name="Toms B.S."/>
            <person name="Henrissat B."/>
            <person name="Coutinho P.M."/>
            <person name="Schwarz S."/>
            <person name="Field L."/>
            <person name="Trindade-Silva A.E."/>
            <person name="Soares C.A.G."/>
            <person name="Elshahawi S."/>
            <person name="Hanora A."/>
            <person name="Schmidt E.W."/>
            <person name="Haygood M.G."/>
            <person name="Posfai J."/>
            <person name="Benner J."/>
            <person name="Madinger C."/>
            <person name="Nove J."/>
            <person name="Anton B."/>
            <person name="Chaudhary K."/>
            <person name="Foster J."/>
            <person name="Holman A."/>
            <person name="Kumar S."/>
            <person name="Lessard P.A."/>
            <person name="Luyten Y.A."/>
            <person name="Slatko B."/>
            <person name="Wood N."/>
            <person name="Wu B."/>
            <person name="Teplitski M."/>
            <person name="Mougous J.D."/>
            <person name="Ward N."/>
            <person name="Eisen J.A."/>
            <person name="Badger J.H."/>
            <person name="Distel D.L."/>
        </authorList>
    </citation>
    <scope>NUCLEOTIDE SEQUENCE [LARGE SCALE GENOMIC DNA]</scope>
    <source>
        <strain evidence="2">ATCC 39867 / T7901</strain>
    </source>
</reference>
<dbReference type="HOGENOM" id="CLU_1694652_0_0_6"/>
<dbReference type="KEGG" id="ttu:TERTU_0630"/>
<organism evidence="1 2">
    <name type="scientific">Teredinibacter turnerae (strain ATCC 39867 / T7901)</name>
    <dbReference type="NCBI Taxonomy" id="377629"/>
    <lineage>
        <taxon>Bacteria</taxon>
        <taxon>Pseudomonadati</taxon>
        <taxon>Pseudomonadota</taxon>
        <taxon>Gammaproteobacteria</taxon>
        <taxon>Cellvibrionales</taxon>
        <taxon>Cellvibrionaceae</taxon>
        <taxon>Teredinibacter</taxon>
    </lineage>
</organism>
<protein>
    <submittedName>
        <fullName evidence="1">Lipoprotein</fullName>
    </submittedName>
</protein>
<evidence type="ECO:0000313" key="2">
    <source>
        <dbReference type="Proteomes" id="UP000009080"/>
    </source>
</evidence>
<gene>
    <name evidence="1" type="ordered locus">TERTU_0630</name>
</gene>
<dbReference type="EMBL" id="CP001614">
    <property type="protein sequence ID" value="ACR12743.1"/>
    <property type="molecule type" value="Genomic_DNA"/>
</dbReference>
<proteinExistence type="predicted"/>
<keyword evidence="1" id="KW-0449">Lipoprotein</keyword>
<sequence length="155" mass="17780">MNIARKATTILLPLFTSIVLLGCNGDNKDHSTKELDEARAIWSKANLSYYQFTYRRFCFCPQTEALIIEVQNNQVTSAFYTPSGTYLSDEELAYVQNIDELFDTIEELIVDQADEVTVIYNSTYGYPEQVDVDLYKNAIDDEFTLNITDFNPIQI</sequence>
<dbReference type="InterPro" id="IPR046172">
    <property type="entry name" value="DUF6174"/>
</dbReference>